<evidence type="ECO:0000313" key="17">
    <source>
        <dbReference type="Proteomes" id="UP000775213"/>
    </source>
</evidence>
<feature type="binding site" evidence="11">
    <location>
        <position position="124"/>
    </location>
    <ligand>
        <name>oxalate</name>
        <dbReference type="ChEBI" id="CHEBI:30623"/>
    </ligand>
</feature>
<dbReference type="GO" id="GO:0010497">
    <property type="term" value="P:plasmodesmata-mediated intercellular transport"/>
    <property type="evidence" value="ECO:0007669"/>
    <property type="project" value="UniProtKB-ARBA"/>
</dbReference>
<proteinExistence type="inferred from homology"/>
<evidence type="ECO:0000313" key="16">
    <source>
        <dbReference type="EMBL" id="KAH0436761.1"/>
    </source>
</evidence>
<keyword evidence="7 11" id="KW-0479">Metal-binding</keyword>
<dbReference type="Proteomes" id="UP000775213">
    <property type="component" value="Unassembled WGS sequence"/>
</dbReference>
<dbReference type="Gene3D" id="2.60.120.10">
    <property type="entry name" value="Jelly Rolls"/>
    <property type="match status" value="1"/>
</dbReference>
<keyword evidence="5 14" id="KW-0052">Apoplast</keyword>
<comment type="similarity">
    <text evidence="3 14">Belongs to the germin family.</text>
</comment>
<dbReference type="SUPFAM" id="SSF51182">
    <property type="entry name" value="RmlC-like cupins"/>
    <property type="match status" value="1"/>
</dbReference>
<dbReference type="GO" id="GO:0009506">
    <property type="term" value="C:plasmodesma"/>
    <property type="evidence" value="ECO:0007669"/>
    <property type="project" value="UniProtKB-ARBA"/>
</dbReference>
<evidence type="ECO:0000256" key="5">
    <source>
        <dbReference type="ARBA" id="ARBA00022523"/>
    </source>
</evidence>
<dbReference type="InterPro" id="IPR014710">
    <property type="entry name" value="RmlC-like_jellyroll"/>
</dbReference>
<dbReference type="InterPro" id="IPR001929">
    <property type="entry name" value="Germin"/>
</dbReference>
<evidence type="ECO:0000256" key="4">
    <source>
        <dbReference type="ARBA" id="ARBA00011268"/>
    </source>
</evidence>
<dbReference type="AlphaFoldDB" id="A0AAV7FLT2"/>
<dbReference type="GO" id="GO:2000280">
    <property type="term" value="P:regulation of root development"/>
    <property type="evidence" value="ECO:0007669"/>
    <property type="project" value="UniProtKB-ARBA"/>
</dbReference>
<dbReference type="InterPro" id="IPR019780">
    <property type="entry name" value="Germin_Mn-BS"/>
</dbReference>
<evidence type="ECO:0000256" key="14">
    <source>
        <dbReference type="RuleBase" id="RU366015"/>
    </source>
</evidence>
<comment type="caution">
    <text evidence="16">The sequence shown here is derived from an EMBL/GenBank/DDBJ whole genome shotgun (WGS) entry which is preliminary data.</text>
</comment>
<protein>
    <recommendedName>
        <fullName evidence="14">Germin-like protein</fullName>
    </recommendedName>
</protein>
<feature type="binding site" evidence="11">
    <location>
        <position position="119"/>
    </location>
    <ligand>
        <name>oxalate</name>
        <dbReference type="ChEBI" id="CHEBI:30623"/>
    </ligand>
</feature>
<evidence type="ECO:0000256" key="9">
    <source>
        <dbReference type="ARBA" id="ARBA00023157"/>
    </source>
</evidence>
<comment type="function">
    <text evidence="1">May play a role in plant defense. Probably has no oxalate oxidase activity even if the active site is conserved.</text>
</comment>
<accession>A0AAV7FLT2</accession>
<sequence>MNKAFLFCIFISIFLTIAAAILIILLCFHGHHPVDDLHYQSQDFCVADLNSRIKVDGFTCKSSSEVDETDFFFSGLAAPASTANAMGTAATPADVRQIPGLNTLSISMSRYDFAPGGVNPPHVHPRATEILFVVDGELLVGFLTTSNKLFTKIVSKGEIFVFPRGLLHFQFNNGSSAAAVIAAFDSQLPGTQPVAAALFEAAPAVPENVLTAAFRMESELVEKIKAGLAPNN</sequence>
<dbReference type="GO" id="GO:0030145">
    <property type="term" value="F:manganese ion binding"/>
    <property type="evidence" value="ECO:0007669"/>
    <property type="project" value="UniProtKB-UniRule"/>
</dbReference>
<name>A0AAV7FLT2_DENCH</name>
<reference evidence="16 17" key="1">
    <citation type="journal article" date="2021" name="Hortic Res">
        <title>Chromosome-scale assembly of the Dendrobium chrysotoxum genome enhances the understanding of orchid evolution.</title>
        <authorList>
            <person name="Zhang Y."/>
            <person name="Zhang G.Q."/>
            <person name="Zhang D."/>
            <person name="Liu X.D."/>
            <person name="Xu X.Y."/>
            <person name="Sun W.H."/>
            <person name="Yu X."/>
            <person name="Zhu X."/>
            <person name="Wang Z.W."/>
            <person name="Zhao X."/>
            <person name="Zhong W.Y."/>
            <person name="Chen H."/>
            <person name="Yin W.L."/>
            <person name="Huang T."/>
            <person name="Niu S.C."/>
            <person name="Liu Z.J."/>
        </authorList>
    </citation>
    <scope>NUCLEOTIDE SEQUENCE [LARGE SCALE GENOMIC DNA]</scope>
    <source>
        <strain evidence="16">Lindl</strain>
    </source>
</reference>
<keyword evidence="8" id="KW-0732">Signal</keyword>
<keyword evidence="9 13" id="KW-1015">Disulfide bond</keyword>
<feature type="binding site" evidence="12">
    <location>
        <position position="129"/>
    </location>
    <ligand>
        <name>Mn(2+)</name>
        <dbReference type="ChEBI" id="CHEBI:29035"/>
    </ligand>
</feature>
<dbReference type="PANTHER" id="PTHR31238">
    <property type="entry name" value="GERMIN-LIKE PROTEIN SUBFAMILY 3 MEMBER 3"/>
    <property type="match status" value="1"/>
</dbReference>
<evidence type="ECO:0000256" key="7">
    <source>
        <dbReference type="ARBA" id="ARBA00022723"/>
    </source>
</evidence>
<feature type="binding site" evidence="12">
    <location>
        <position position="124"/>
    </location>
    <ligand>
        <name>Mn(2+)</name>
        <dbReference type="ChEBI" id="CHEBI:29035"/>
    </ligand>
</feature>
<feature type="domain" description="Cupin type-1" evidence="15">
    <location>
        <begin position="74"/>
        <end position="222"/>
    </location>
</feature>
<dbReference type="InterPro" id="IPR006045">
    <property type="entry name" value="Cupin_1"/>
</dbReference>
<feature type="binding site" evidence="12">
    <location>
        <position position="168"/>
    </location>
    <ligand>
        <name>Mn(2+)</name>
        <dbReference type="ChEBI" id="CHEBI:29035"/>
    </ligand>
</feature>
<feature type="disulfide bond" evidence="13">
    <location>
        <begin position="45"/>
        <end position="60"/>
    </location>
</feature>
<evidence type="ECO:0000256" key="6">
    <source>
        <dbReference type="ARBA" id="ARBA00022525"/>
    </source>
</evidence>
<evidence type="ECO:0000256" key="12">
    <source>
        <dbReference type="PIRSR" id="PIRSR601929-2"/>
    </source>
</evidence>
<dbReference type="PROSITE" id="PS00725">
    <property type="entry name" value="GERMIN"/>
    <property type="match status" value="1"/>
</dbReference>
<evidence type="ECO:0000256" key="1">
    <source>
        <dbReference type="ARBA" id="ARBA00003629"/>
    </source>
</evidence>
<evidence type="ECO:0000256" key="10">
    <source>
        <dbReference type="ARBA" id="ARBA00023211"/>
    </source>
</evidence>
<dbReference type="SMART" id="SM00835">
    <property type="entry name" value="Cupin_1"/>
    <property type="match status" value="1"/>
</dbReference>
<evidence type="ECO:0000256" key="3">
    <source>
        <dbReference type="ARBA" id="ARBA00007456"/>
    </source>
</evidence>
<evidence type="ECO:0000256" key="11">
    <source>
        <dbReference type="PIRSR" id="PIRSR601929-1"/>
    </source>
</evidence>
<comment type="subcellular location">
    <subcellularLocation>
        <location evidence="2 14">Secreted</location>
        <location evidence="2 14">Extracellular space</location>
        <location evidence="2 14">Apoplast</location>
    </subcellularLocation>
</comment>
<dbReference type="InterPro" id="IPR011051">
    <property type="entry name" value="RmlC_Cupin_sf"/>
</dbReference>
<dbReference type="CDD" id="cd02241">
    <property type="entry name" value="cupin_OxOx"/>
    <property type="match status" value="1"/>
</dbReference>
<dbReference type="EMBL" id="JAGFBR010000745">
    <property type="protein sequence ID" value="KAH0436761.1"/>
    <property type="molecule type" value="Genomic_DNA"/>
</dbReference>
<feature type="binding site" evidence="12">
    <location>
        <position position="122"/>
    </location>
    <ligand>
        <name>Mn(2+)</name>
        <dbReference type="ChEBI" id="CHEBI:29035"/>
    </ligand>
</feature>
<gene>
    <name evidence="16" type="ORF">IEQ34_026332</name>
</gene>
<feature type="binding site" evidence="11">
    <location>
        <position position="129"/>
    </location>
    <ligand>
        <name>oxalate</name>
        <dbReference type="ChEBI" id="CHEBI:30623"/>
    </ligand>
</feature>
<evidence type="ECO:0000256" key="13">
    <source>
        <dbReference type="PIRSR" id="PIRSR601929-3"/>
    </source>
</evidence>
<evidence type="ECO:0000256" key="8">
    <source>
        <dbReference type="ARBA" id="ARBA00022729"/>
    </source>
</evidence>
<keyword evidence="10 11" id="KW-0464">Manganese</keyword>
<dbReference type="Pfam" id="PF00190">
    <property type="entry name" value="Cupin_1"/>
    <property type="match status" value="1"/>
</dbReference>
<keyword evidence="6 14" id="KW-0964">Secreted</keyword>
<evidence type="ECO:0000259" key="15">
    <source>
        <dbReference type="SMART" id="SM00835"/>
    </source>
</evidence>
<comment type="subunit">
    <text evidence="4">Oligomer (believed to be a pentamer but probably hexamer).</text>
</comment>
<evidence type="ECO:0000256" key="2">
    <source>
        <dbReference type="ARBA" id="ARBA00004271"/>
    </source>
</evidence>
<organism evidence="16 17">
    <name type="scientific">Dendrobium chrysotoxum</name>
    <name type="common">Orchid</name>
    <dbReference type="NCBI Taxonomy" id="161865"/>
    <lineage>
        <taxon>Eukaryota</taxon>
        <taxon>Viridiplantae</taxon>
        <taxon>Streptophyta</taxon>
        <taxon>Embryophyta</taxon>
        <taxon>Tracheophyta</taxon>
        <taxon>Spermatophyta</taxon>
        <taxon>Magnoliopsida</taxon>
        <taxon>Liliopsida</taxon>
        <taxon>Asparagales</taxon>
        <taxon>Orchidaceae</taxon>
        <taxon>Epidendroideae</taxon>
        <taxon>Malaxideae</taxon>
        <taxon>Dendrobiinae</taxon>
        <taxon>Dendrobium</taxon>
    </lineage>
</organism>
<keyword evidence="17" id="KW-1185">Reference proteome</keyword>
<dbReference type="GO" id="GO:0048046">
    <property type="term" value="C:apoplast"/>
    <property type="evidence" value="ECO:0007669"/>
    <property type="project" value="UniProtKB-SubCell"/>
</dbReference>
<dbReference type="FunFam" id="2.60.120.10:FF:000025">
    <property type="entry name" value="germin-like protein subfamily 2 member 1"/>
    <property type="match status" value="1"/>
</dbReference>
<dbReference type="PRINTS" id="PR00325">
    <property type="entry name" value="GERMIN"/>
</dbReference>